<evidence type="ECO:0000256" key="7">
    <source>
        <dbReference type="ARBA" id="ARBA00023136"/>
    </source>
</evidence>
<evidence type="ECO:0000256" key="8">
    <source>
        <dbReference type="RuleBase" id="RU367038"/>
    </source>
</evidence>
<evidence type="ECO:0000313" key="9">
    <source>
        <dbReference type="EMBL" id="CAD2220437.1"/>
    </source>
</evidence>
<keyword evidence="5 8" id="KW-1133">Transmembrane helix</keyword>
<dbReference type="GO" id="GO:0045039">
    <property type="term" value="P:protein insertion into mitochondrial inner membrane"/>
    <property type="evidence" value="ECO:0007669"/>
    <property type="project" value="UniProtKB-UniRule"/>
</dbReference>
<keyword evidence="8" id="KW-0653">Protein transport</keyword>
<dbReference type="PANTHER" id="PTHR14110">
    <property type="entry name" value="MITOCHONDRIAL IMPORT INNER MEMBRANE TRANSLOCASE SUBUNIT TIM22"/>
    <property type="match status" value="1"/>
</dbReference>
<dbReference type="Proteomes" id="UP000515908">
    <property type="component" value="Chromosome 17"/>
</dbReference>
<dbReference type="VEuPathDB" id="TriTrypDB:ADEAN_000795900"/>
<comment type="function">
    <text evidence="8">Essential core component of the TIM22 complex, a complex that mediates the import and insertion of multi-pass transmembrane proteins into the mitochondrial inner membrane. In the TIM22 complex, it constitutes the voltage-activated and signal-gated channel. Forms a twin-pore translocase that uses the membrane potential as external driving force in 2 voltage-dependent steps.</text>
</comment>
<organism evidence="9 10">
    <name type="scientific">Angomonas deanei</name>
    <dbReference type="NCBI Taxonomy" id="59799"/>
    <lineage>
        <taxon>Eukaryota</taxon>
        <taxon>Discoba</taxon>
        <taxon>Euglenozoa</taxon>
        <taxon>Kinetoplastea</taxon>
        <taxon>Metakinetoplastina</taxon>
        <taxon>Trypanosomatida</taxon>
        <taxon>Trypanosomatidae</taxon>
        <taxon>Strigomonadinae</taxon>
        <taxon>Angomonas</taxon>
    </lineage>
</organism>
<dbReference type="EMBL" id="LR877161">
    <property type="protein sequence ID" value="CAD2220437.1"/>
    <property type="molecule type" value="Genomic_DNA"/>
</dbReference>
<keyword evidence="6 8" id="KW-0496">Mitochondrion</keyword>
<keyword evidence="8" id="KW-0811">Translocation</keyword>
<name>A0A7G2CMZ5_9TRYP</name>
<sequence>MMLVKDSTLGTGVMSVVMGYVIGVVFTLFGAVIATETSTQTMGAADFMKSTLRNSHRSGKNFALFGLLFGGLDVMLEKRRGKKDFWNPTVVGGLIGGGYGFRYYKYPGLVGGYLGGAGASLLLELLMDKMGMSQR</sequence>
<evidence type="ECO:0000256" key="6">
    <source>
        <dbReference type="ARBA" id="ARBA00023128"/>
    </source>
</evidence>
<dbReference type="GO" id="GO:0008320">
    <property type="term" value="F:protein transmembrane transporter activity"/>
    <property type="evidence" value="ECO:0007669"/>
    <property type="project" value="UniProtKB-UniRule"/>
</dbReference>
<dbReference type="AlphaFoldDB" id="A0A7G2CMZ5"/>
<dbReference type="PANTHER" id="PTHR14110:SF0">
    <property type="entry name" value="MITOCHONDRIAL IMPORT INNER MEMBRANE TRANSLOCASE SUBUNIT TIM22"/>
    <property type="match status" value="1"/>
</dbReference>
<dbReference type="InterPro" id="IPR039175">
    <property type="entry name" value="TIM22"/>
</dbReference>
<evidence type="ECO:0000256" key="1">
    <source>
        <dbReference type="ARBA" id="ARBA00004448"/>
    </source>
</evidence>
<keyword evidence="8" id="KW-0813">Transport</keyword>
<keyword evidence="7 8" id="KW-0472">Membrane</keyword>
<dbReference type="GO" id="GO:0030943">
    <property type="term" value="F:mitochondrion targeting sequence binding"/>
    <property type="evidence" value="ECO:0007669"/>
    <property type="project" value="TreeGrafter"/>
</dbReference>
<proteinExistence type="inferred from homology"/>
<dbReference type="GO" id="GO:0042721">
    <property type="term" value="C:TIM22 mitochondrial import inner membrane insertion complex"/>
    <property type="evidence" value="ECO:0007669"/>
    <property type="project" value="UniProtKB-UniRule"/>
</dbReference>
<comment type="similarity">
    <text evidence="2 8">Belongs to the Tim17/Tim22/Tim23 family.</text>
</comment>
<comment type="subunit">
    <text evidence="8">Component of the TIM22 complex.</text>
</comment>
<dbReference type="Pfam" id="PF02466">
    <property type="entry name" value="Tim17"/>
    <property type="match status" value="1"/>
</dbReference>
<evidence type="ECO:0000256" key="2">
    <source>
        <dbReference type="ARBA" id="ARBA00008444"/>
    </source>
</evidence>
<evidence type="ECO:0000256" key="4">
    <source>
        <dbReference type="ARBA" id="ARBA00022792"/>
    </source>
</evidence>
<keyword evidence="4 8" id="KW-0999">Mitochondrion inner membrane</keyword>
<keyword evidence="3 8" id="KW-0812">Transmembrane</keyword>
<feature type="transmembrane region" description="Helical" evidence="8">
    <location>
        <begin position="85"/>
        <end position="104"/>
    </location>
</feature>
<evidence type="ECO:0000313" key="10">
    <source>
        <dbReference type="Proteomes" id="UP000515908"/>
    </source>
</evidence>
<accession>A0A7G2CMZ5</accession>
<evidence type="ECO:0000256" key="5">
    <source>
        <dbReference type="ARBA" id="ARBA00022989"/>
    </source>
</evidence>
<reference evidence="9 10" key="1">
    <citation type="submission" date="2020-08" db="EMBL/GenBank/DDBJ databases">
        <authorList>
            <person name="Newling K."/>
            <person name="Davey J."/>
            <person name="Forrester S."/>
        </authorList>
    </citation>
    <scope>NUCLEOTIDE SEQUENCE [LARGE SCALE GENOMIC DNA]</scope>
    <source>
        <strain evidence="10">Crithidia deanei Carvalho (ATCC PRA-265)</strain>
    </source>
</reference>
<comment type="subcellular location">
    <subcellularLocation>
        <location evidence="1 8">Mitochondrion inner membrane</location>
        <topology evidence="1 8">Multi-pass membrane protein</topology>
    </subcellularLocation>
</comment>
<evidence type="ECO:0000256" key="3">
    <source>
        <dbReference type="ARBA" id="ARBA00022692"/>
    </source>
</evidence>
<feature type="transmembrane region" description="Helical" evidence="8">
    <location>
        <begin position="110"/>
        <end position="127"/>
    </location>
</feature>
<feature type="transmembrane region" description="Helical" evidence="8">
    <location>
        <begin position="12"/>
        <end position="34"/>
    </location>
</feature>
<gene>
    <name evidence="9" type="ORF">ADEAN_000795900</name>
</gene>
<dbReference type="OrthoDB" id="75343at2759"/>
<protein>
    <recommendedName>
        <fullName evidence="8">Mitochondrial import inner membrane translocase subunit TIM22</fullName>
    </recommendedName>
</protein>
<keyword evidence="10" id="KW-1185">Reference proteome</keyword>